<evidence type="ECO:0000313" key="18">
    <source>
        <dbReference type="EMBL" id="PWA40994.1"/>
    </source>
</evidence>
<comment type="caution">
    <text evidence="18">The sequence shown here is derived from an EMBL/GenBank/DDBJ whole genome shotgun (WGS) entry which is preliminary data.</text>
</comment>
<keyword evidence="5" id="KW-0808">Transferase</keyword>
<keyword evidence="8 14" id="KW-0863">Zinc-finger</keyword>
<evidence type="ECO:0000256" key="12">
    <source>
        <dbReference type="ARBA" id="ARBA00023136"/>
    </source>
</evidence>
<evidence type="ECO:0000256" key="1">
    <source>
        <dbReference type="ARBA" id="ARBA00000900"/>
    </source>
</evidence>
<evidence type="ECO:0000256" key="4">
    <source>
        <dbReference type="ARBA" id="ARBA00012483"/>
    </source>
</evidence>
<evidence type="ECO:0000256" key="8">
    <source>
        <dbReference type="ARBA" id="ARBA00022771"/>
    </source>
</evidence>
<proteinExistence type="inferred from homology"/>
<dbReference type="GO" id="GO:0016020">
    <property type="term" value="C:membrane"/>
    <property type="evidence" value="ECO:0007669"/>
    <property type="project" value="UniProtKB-SubCell"/>
</dbReference>
<evidence type="ECO:0000256" key="7">
    <source>
        <dbReference type="ARBA" id="ARBA00022723"/>
    </source>
</evidence>
<feature type="domain" description="RING-type" evidence="17">
    <location>
        <begin position="116"/>
        <end position="158"/>
    </location>
</feature>
<dbReference type="EC" id="2.3.2.27" evidence="4"/>
<evidence type="ECO:0000256" key="10">
    <source>
        <dbReference type="ARBA" id="ARBA00022833"/>
    </source>
</evidence>
<dbReference type="InterPro" id="IPR013083">
    <property type="entry name" value="Znf_RING/FYVE/PHD"/>
</dbReference>
<dbReference type="PANTHER" id="PTHR14155:SF576">
    <property type="entry name" value="E3 UBIQUITIN-PROTEIN LIGASE ATL6-LIKE"/>
    <property type="match status" value="1"/>
</dbReference>
<comment type="pathway">
    <text evidence="3">Protein modification; protein ubiquitination.</text>
</comment>
<evidence type="ECO:0000256" key="13">
    <source>
        <dbReference type="ARBA" id="ARBA00024209"/>
    </source>
</evidence>
<comment type="subcellular location">
    <subcellularLocation>
        <location evidence="2">Membrane</location>
        <topology evidence="2">Single-pass membrane protein</topology>
    </subcellularLocation>
</comment>
<dbReference type="GO" id="GO:0061630">
    <property type="term" value="F:ubiquitin protein ligase activity"/>
    <property type="evidence" value="ECO:0007669"/>
    <property type="project" value="UniProtKB-EC"/>
</dbReference>
<keyword evidence="6 16" id="KW-0812">Transmembrane</keyword>
<comment type="catalytic activity">
    <reaction evidence="1">
        <text>S-ubiquitinyl-[E2 ubiquitin-conjugating enzyme]-L-cysteine + [acceptor protein]-L-lysine = [E2 ubiquitin-conjugating enzyme]-L-cysteine + N(6)-ubiquitinyl-[acceptor protein]-L-lysine.</text>
        <dbReference type="EC" id="2.3.2.27"/>
    </reaction>
</comment>
<dbReference type="FunFam" id="3.30.40.10:FF:000187">
    <property type="entry name" value="E3 ubiquitin-protein ligase ATL6"/>
    <property type="match status" value="1"/>
</dbReference>
<dbReference type="AlphaFoldDB" id="A0A2U1KW94"/>
<reference evidence="18 19" key="1">
    <citation type="journal article" date="2018" name="Mol. Plant">
        <title>The genome of Artemisia annua provides insight into the evolution of Asteraceae family and artemisinin biosynthesis.</title>
        <authorList>
            <person name="Shen Q."/>
            <person name="Zhang L."/>
            <person name="Liao Z."/>
            <person name="Wang S."/>
            <person name="Yan T."/>
            <person name="Shi P."/>
            <person name="Liu M."/>
            <person name="Fu X."/>
            <person name="Pan Q."/>
            <person name="Wang Y."/>
            <person name="Lv Z."/>
            <person name="Lu X."/>
            <person name="Zhang F."/>
            <person name="Jiang W."/>
            <person name="Ma Y."/>
            <person name="Chen M."/>
            <person name="Hao X."/>
            <person name="Li L."/>
            <person name="Tang Y."/>
            <person name="Lv G."/>
            <person name="Zhou Y."/>
            <person name="Sun X."/>
            <person name="Brodelius P.E."/>
            <person name="Rose J.K.C."/>
            <person name="Tang K."/>
        </authorList>
    </citation>
    <scope>NUCLEOTIDE SEQUENCE [LARGE SCALE GENOMIC DNA]</scope>
    <source>
        <strain evidence="19">cv. Huhao1</strain>
        <tissue evidence="18">Leaf</tissue>
    </source>
</reference>
<evidence type="ECO:0000313" key="19">
    <source>
        <dbReference type="Proteomes" id="UP000245207"/>
    </source>
</evidence>
<dbReference type="InterPro" id="IPR001841">
    <property type="entry name" value="Znf_RING"/>
</dbReference>
<evidence type="ECO:0000256" key="16">
    <source>
        <dbReference type="SAM" id="Phobius"/>
    </source>
</evidence>
<dbReference type="PROSITE" id="PS50089">
    <property type="entry name" value="ZF_RING_2"/>
    <property type="match status" value="1"/>
</dbReference>
<evidence type="ECO:0000259" key="17">
    <source>
        <dbReference type="PROSITE" id="PS50089"/>
    </source>
</evidence>
<evidence type="ECO:0000256" key="5">
    <source>
        <dbReference type="ARBA" id="ARBA00022679"/>
    </source>
</evidence>
<protein>
    <recommendedName>
        <fullName evidence="4">RING-type E3 ubiquitin transferase</fullName>
        <ecNumber evidence="4">2.3.2.27</ecNumber>
    </recommendedName>
</protein>
<keyword evidence="9" id="KW-0833">Ubl conjugation pathway</keyword>
<accession>A0A2U1KW94</accession>
<organism evidence="18 19">
    <name type="scientific">Artemisia annua</name>
    <name type="common">Sweet wormwood</name>
    <dbReference type="NCBI Taxonomy" id="35608"/>
    <lineage>
        <taxon>Eukaryota</taxon>
        <taxon>Viridiplantae</taxon>
        <taxon>Streptophyta</taxon>
        <taxon>Embryophyta</taxon>
        <taxon>Tracheophyta</taxon>
        <taxon>Spermatophyta</taxon>
        <taxon>Magnoliopsida</taxon>
        <taxon>eudicotyledons</taxon>
        <taxon>Gunneridae</taxon>
        <taxon>Pentapetalae</taxon>
        <taxon>asterids</taxon>
        <taxon>campanulids</taxon>
        <taxon>Asterales</taxon>
        <taxon>Asteraceae</taxon>
        <taxon>Asteroideae</taxon>
        <taxon>Anthemideae</taxon>
        <taxon>Artemisiinae</taxon>
        <taxon>Artemisia</taxon>
    </lineage>
</organism>
<evidence type="ECO:0000256" key="9">
    <source>
        <dbReference type="ARBA" id="ARBA00022786"/>
    </source>
</evidence>
<keyword evidence="12 16" id="KW-0472">Membrane</keyword>
<keyword evidence="7" id="KW-0479">Metal-binding</keyword>
<dbReference type="Pfam" id="PF13639">
    <property type="entry name" value="zf-RING_2"/>
    <property type="match status" value="1"/>
</dbReference>
<keyword evidence="19" id="KW-1185">Reference proteome</keyword>
<dbReference type="OrthoDB" id="8062037at2759"/>
<dbReference type="SMART" id="SM00184">
    <property type="entry name" value="RING"/>
    <property type="match status" value="1"/>
</dbReference>
<feature type="region of interest" description="Disordered" evidence="15">
    <location>
        <begin position="282"/>
        <end position="308"/>
    </location>
</feature>
<name>A0A2U1KW94_ARTAN</name>
<evidence type="ECO:0000256" key="6">
    <source>
        <dbReference type="ARBA" id="ARBA00022692"/>
    </source>
</evidence>
<sequence length="353" mass="39019">MFMLVSYSDRAMAEDEIASPPVALLPQSSGTSRVNPVMAIVLVSLLSVFFMICVISAYFRHYALRHLRLASTTHGSETGSMRSTVHGLDPAVIASFASFLYSSVKGIKIGQTVLECAVCLNEFHDHETLRLLPKCNHVFHRECIDTWLVSHVTCPVCRADLVLGPGETNHATEPHGSADHPDRDFASTEFLLPIEAKHIIPPTTDMPRSCSTGHSVAAQPVENTERYTLRLPNEAHGLFVNLSTSLPTSPHMAFPLESSEKKTFRSISVGSTRRLDFIQYEHSNPGRGRGETSRSVSTSSHVANRGNNLAITTNSQQLFRSVRSPFDIFFRGSNRHFDVDERSTDNVTPDVEV</sequence>
<evidence type="ECO:0000256" key="11">
    <source>
        <dbReference type="ARBA" id="ARBA00022989"/>
    </source>
</evidence>
<dbReference type="SUPFAM" id="SSF57850">
    <property type="entry name" value="RING/U-box"/>
    <property type="match status" value="1"/>
</dbReference>
<feature type="compositionally biased region" description="Polar residues" evidence="15">
    <location>
        <begin position="293"/>
        <end position="308"/>
    </location>
</feature>
<evidence type="ECO:0000256" key="3">
    <source>
        <dbReference type="ARBA" id="ARBA00004906"/>
    </source>
</evidence>
<dbReference type="CDD" id="cd16461">
    <property type="entry name" value="RING-H2_EL5-like"/>
    <property type="match status" value="1"/>
</dbReference>
<dbReference type="Proteomes" id="UP000245207">
    <property type="component" value="Unassembled WGS sequence"/>
</dbReference>
<feature type="transmembrane region" description="Helical" evidence="16">
    <location>
        <begin position="37"/>
        <end position="59"/>
    </location>
</feature>
<dbReference type="PANTHER" id="PTHR14155">
    <property type="entry name" value="RING FINGER DOMAIN-CONTAINING"/>
    <property type="match status" value="1"/>
</dbReference>
<dbReference type="EMBL" id="PKPP01013390">
    <property type="protein sequence ID" value="PWA40994.1"/>
    <property type="molecule type" value="Genomic_DNA"/>
</dbReference>
<dbReference type="GO" id="GO:0008270">
    <property type="term" value="F:zinc ion binding"/>
    <property type="evidence" value="ECO:0007669"/>
    <property type="project" value="UniProtKB-KW"/>
</dbReference>
<comment type="similarity">
    <text evidence="13">Belongs to the RING-type zinc finger family. ATL subfamily.</text>
</comment>
<evidence type="ECO:0000256" key="15">
    <source>
        <dbReference type="SAM" id="MobiDB-lite"/>
    </source>
</evidence>
<evidence type="ECO:0000256" key="2">
    <source>
        <dbReference type="ARBA" id="ARBA00004167"/>
    </source>
</evidence>
<dbReference type="InterPro" id="IPR053238">
    <property type="entry name" value="RING-H2_zinc_finger"/>
</dbReference>
<gene>
    <name evidence="18" type="ORF">CTI12_AA556580</name>
</gene>
<keyword evidence="11 16" id="KW-1133">Transmembrane helix</keyword>
<keyword evidence="10" id="KW-0862">Zinc</keyword>
<evidence type="ECO:0000256" key="14">
    <source>
        <dbReference type="PROSITE-ProRule" id="PRU00175"/>
    </source>
</evidence>
<dbReference type="Gene3D" id="3.30.40.10">
    <property type="entry name" value="Zinc/RING finger domain, C3HC4 (zinc finger)"/>
    <property type="match status" value="1"/>
</dbReference>